<gene>
    <name evidence="2" type="ORF">EV188_112187</name>
</gene>
<protein>
    <submittedName>
        <fullName evidence="2">Uncharacterized protein</fullName>
    </submittedName>
</protein>
<keyword evidence="1" id="KW-0812">Transmembrane</keyword>
<comment type="caution">
    <text evidence="2">The sequence shown here is derived from an EMBL/GenBank/DDBJ whole genome shotgun (WGS) entry which is preliminary data.</text>
</comment>
<keyword evidence="1" id="KW-1133">Transmembrane helix</keyword>
<accession>A0A4R6UWI0</accession>
<feature type="transmembrane region" description="Helical" evidence="1">
    <location>
        <begin position="55"/>
        <end position="72"/>
    </location>
</feature>
<keyword evidence="1" id="KW-0472">Membrane</keyword>
<reference evidence="2 3" key="1">
    <citation type="submission" date="2019-03" db="EMBL/GenBank/DDBJ databases">
        <title>Genomic Encyclopedia of Type Strains, Phase IV (KMG-IV): sequencing the most valuable type-strain genomes for metagenomic binning, comparative biology and taxonomic classification.</title>
        <authorList>
            <person name="Goeker M."/>
        </authorList>
    </citation>
    <scope>NUCLEOTIDE SEQUENCE [LARGE SCALE GENOMIC DNA]</scope>
    <source>
        <strain evidence="2 3">DSM 45775</strain>
    </source>
</reference>
<dbReference type="AlphaFoldDB" id="A0A4R6UWI0"/>
<organism evidence="2 3">
    <name type="scientific">Actinomycetospora succinea</name>
    <dbReference type="NCBI Taxonomy" id="663603"/>
    <lineage>
        <taxon>Bacteria</taxon>
        <taxon>Bacillati</taxon>
        <taxon>Actinomycetota</taxon>
        <taxon>Actinomycetes</taxon>
        <taxon>Pseudonocardiales</taxon>
        <taxon>Pseudonocardiaceae</taxon>
        <taxon>Actinomycetospora</taxon>
    </lineage>
</organism>
<feature type="transmembrane region" description="Helical" evidence="1">
    <location>
        <begin position="79"/>
        <end position="99"/>
    </location>
</feature>
<evidence type="ECO:0000256" key="1">
    <source>
        <dbReference type="SAM" id="Phobius"/>
    </source>
</evidence>
<feature type="transmembrane region" description="Helical" evidence="1">
    <location>
        <begin position="105"/>
        <end position="125"/>
    </location>
</feature>
<keyword evidence="3" id="KW-1185">Reference proteome</keyword>
<name>A0A4R6UWI0_9PSEU</name>
<dbReference type="EMBL" id="SNYO01000012">
    <property type="protein sequence ID" value="TDQ47914.1"/>
    <property type="molecule type" value="Genomic_DNA"/>
</dbReference>
<dbReference type="Proteomes" id="UP000295705">
    <property type="component" value="Unassembled WGS sequence"/>
</dbReference>
<proteinExistence type="predicted"/>
<feature type="transmembrane region" description="Helical" evidence="1">
    <location>
        <begin position="23"/>
        <end position="43"/>
    </location>
</feature>
<dbReference type="OrthoDB" id="3692345at2"/>
<dbReference type="RefSeq" id="WP_133829653.1">
    <property type="nucleotide sequence ID" value="NZ_BAABHR010000067.1"/>
</dbReference>
<evidence type="ECO:0000313" key="3">
    <source>
        <dbReference type="Proteomes" id="UP000295705"/>
    </source>
</evidence>
<sequence>MTTAVHARPGAPARTADRIGRGLLLLAAVSSVAAFVGGLATMAAAPPDRPVVEGWRTFGFLVFTGLWVLLALRPRTSPGLWELVFLHKIAMVVLTLAVLDVPEAATALVVDATLVVVTAIAYVLTRGWLSWTVWRDTPA</sequence>
<evidence type="ECO:0000313" key="2">
    <source>
        <dbReference type="EMBL" id="TDQ47914.1"/>
    </source>
</evidence>